<keyword evidence="12" id="KW-0969">Cilium</keyword>
<accession>A0A9X2A447</accession>
<dbReference type="GO" id="GO:0015031">
    <property type="term" value="P:protein transport"/>
    <property type="evidence" value="ECO:0007669"/>
    <property type="project" value="UniProtKB-KW"/>
</dbReference>
<dbReference type="InterPro" id="IPR053716">
    <property type="entry name" value="Flag_assembly_chemotaxis_eff"/>
</dbReference>
<sequence length="145" mass="17510">MSFQFTLQKVMQVREREKNKVQAEYQEAIGHFEKVATQLYELLKSKEGLEERVSNQISTGTSIYELQQNQNEIMRLQQEIMDKQHDTQLAREKMVVKEKDLVTKTIEMKKYEKMKQLKQEQYKQEEKRKDIMQMDELSVQLFAKR</sequence>
<evidence type="ECO:0000313" key="12">
    <source>
        <dbReference type="EMBL" id="MCL7746468.1"/>
    </source>
</evidence>
<name>A0A9X2A447_9BACI</name>
<dbReference type="EMBL" id="JAKRYL010000004">
    <property type="protein sequence ID" value="MCL7746468.1"/>
    <property type="molecule type" value="Genomic_DNA"/>
</dbReference>
<reference evidence="12" key="1">
    <citation type="submission" date="2022-02" db="EMBL/GenBank/DDBJ databases">
        <title>Halalkalibacter sp. nov. isolated from Lonar Lake, India.</title>
        <authorList>
            <person name="Joshi A."/>
            <person name="Thite S."/>
            <person name="Lodha T."/>
        </authorList>
    </citation>
    <scope>NUCLEOTIDE SEQUENCE</scope>
    <source>
        <strain evidence="12">MEB205</strain>
    </source>
</reference>
<evidence type="ECO:0000313" key="13">
    <source>
        <dbReference type="Proteomes" id="UP001139150"/>
    </source>
</evidence>
<dbReference type="GO" id="GO:0006935">
    <property type="term" value="P:chemotaxis"/>
    <property type="evidence" value="ECO:0007669"/>
    <property type="project" value="UniProtKB-KW"/>
</dbReference>
<keyword evidence="9" id="KW-0472">Membrane</keyword>
<keyword evidence="10" id="KW-1006">Bacterial flagellum protein export</keyword>
<dbReference type="GO" id="GO:0009288">
    <property type="term" value="C:bacterial-type flagellum"/>
    <property type="evidence" value="ECO:0007669"/>
    <property type="project" value="InterPro"/>
</dbReference>
<keyword evidence="8" id="KW-0653">Protein transport</keyword>
<dbReference type="NCBIfam" id="TIGR02473">
    <property type="entry name" value="flagell_FliJ"/>
    <property type="match status" value="1"/>
</dbReference>
<dbReference type="InterPro" id="IPR012823">
    <property type="entry name" value="Flagell_FliJ"/>
</dbReference>
<dbReference type="AlphaFoldDB" id="A0A9X2A447"/>
<keyword evidence="11" id="KW-0175">Coiled coil</keyword>
<keyword evidence="12" id="KW-0282">Flagellum</keyword>
<evidence type="ECO:0000256" key="3">
    <source>
        <dbReference type="ARBA" id="ARBA00020392"/>
    </source>
</evidence>
<comment type="similarity">
    <text evidence="2">Belongs to the FliJ family.</text>
</comment>
<evidence type="ECO:0000256" key="11">
    <source>
        <dbReference type="SAM" id="Coils"/>
    </source>
</evidence>
<dbReference type="RefSeq" id="WP_250095390.1">
    <property type="nucleotide sequence ID" value="NZ_JAKRYL010000004.1"/>
</dbReference>
<dbReference type="GO" id="GO:0005886">
    <property type="term" value="C:plasma membrane"/>
    <property type="evidence" value="ECO:0007669"/>
    <property type="project" value="UniProtKB-SubCell"/>
</dbReference>
<feature type="coiled-coil region" evidence="11">
    <location>
        <begin position="66"/>
        <end position="128"/>
    </location>
</feature>
<keyword evidence="6" id="KW-0145">Chemotaxis</keyword>
<evidence type="ECO:0000256" key="5">
    <source>
        <dbReference type="ARBA" id="ARBA00022475"/>
    </source>
</evidence>
<dbReference type="Pfam" id="PF02050">
    <property type="entry name" value="FliJ"/>
    <property type="match status" value="1"/>
</dbReference>
<keyword evidence="4" id="KW-0813">Transport</keyword>
<comment type="caution">
    <text evidence="12">The sequence shown here is derived from an EMBL/GenBank/DDBJ whole genome shotgun (WGS) entry which is preliminary data.</text>
</comment>
<evidence type="ECO:0000256" key="7">
    <source>
        <dbReference type="ARBA" id="ARBA00022795"/>
    </source>
</evidence>
<keyword evidence="12" id="KW-0966">Cell projection</keyword>
<organism evidence="12 13">
    <name type="scientific">Halalkalibacter alkaliphilus</name>
    <dbReference type="NCBI Taxonomy" id="2917993"/>
    <lineage>
        <taxon>Bacteria</taxon>
        <taxon>Bacillati</taxon>
        <taxon>Bacillota</taxon>
        <taxon>Bacilli</taxon>
        <taxon>Bacillales</taxon>
        <taxon>Bacillaceae</taxon>
        <taxon>Halalkalibacter</taxon>
    </lineage>
</organism>
<dbReference type="GO" id="GO:0071973">
    <property type="term" value="P:bacterial-type flagellum-dependent cell motility"/>
    <property type="evidence" value="ECO:0007669"/>
    <property type="project" value="InterPro"/>
</dbReference>
<evidence type="ECO:0000256" key="8">
    <source>
        <dbReference type="ARBA" id="ARBA00022927"/>
    </source>
</evidence>
<dbReference type="Gene3D" id="1.10.287.1700">
    <property type="match status" value="1"/>
</dbReference>
<evidence type="ECO:0000256" key="4">
    <source>
        <dbReference type="ARBA" id="ARBA00022448"/>
    </source>
</evidence>
<evidence type="ECO:0000256" key="1">
    <source>
        <dbReference type="ARBA" id="ARBA00004413"/>
    </source>
</evidence>
<evidence type="ECO:0000256" key="10">
    <source>
        <dbReference type="ARBA" id="ARBA00023225"/>
    </source>
</evidence>
<comment type="subcellular location">
    <subcellularLocation>
        <location evidence="1">Cell membrane</location>
        <topology evidence="1">Peripheral membrane protein</topology>
        <orientation evidence="1">Cytoplasmic side</orientation>
    </subcellularLocation>
</comment>
<keyword evidence="7" id="KW-1005">Bacterial flagellum biogenesis</keyword>
<dbReference type="GO" id="GO:0044781">
    <property type="term" value="P:bacterial-type flagellum organization"/>
    <property type="evidence" value="ECO:0007669"/>
    <property type="project" value="UniProtKB-KW"/>
</dbReference>
<dbReference type="Proteomes" id="UP001139150">
    <property type="component" value="Unassembled WGS sequence"/>
</dbReference>
<protein>
    <recommendedName>
        <fullName evidence="3">Flagellar FliJ protein</fullName>
    </recommendedName>
</protein>
<evidence type="ECO:0000256" key="6">
    <source>
        <dbReference type="ARBA" id="ARBA00022500"/>
    </source>
</evidence>
<keyword evidence="13" id="KW-1185">Reference proteome</keyword>
<keyword evidence="5" id="KW-1003">Cell membrane</keyword>
<gene>
    <name evidence="12" type="primary">fliJ</name>
    <name evidence="12" type="ORF">MF646_04960</name>
</gene>
<evidence type="ECO:0000256" key="9">
    <source>
        <dbReference type="ARBA" id="ARBA00023136"/>
    </source>
</evidence>
<proteinExistence type="inferred from homology"/>
<evidence type="ECO:0000256" key="2">
    <source>
        <dbReference type="ARBA" id="ARBA00010004"/>
    </source>
</evidence>